<reference evidence="2 3" key="1">
    <citation type="submission" date="2021-12" db="EMBL/GenBank/DDBJ databases">
        <title>Genome sequence of Kibdelosporangium philippinense ATCC 49844.</title>
        <authorList>
            <person name="Fedorov E.A."/>
            <person name="Omeragic M."/>
            <person name="Shalygina K.F."/>
            <person name="Maclea K.S."/>
        </authorList>
    </citation>
    <scope>NUCLEOTIDE SEQUENCE [LARGE SCALE GENOMIC DNA]</scope>
    <source>
        <strain evidence="2 3">ATCC 49844</strain>
    </source>
</reference>
<evidence type="ECO:0000313" key="2">
    <source>
        <dbReference type="EMBL" id="MCE7007448.1"/>
    </source>
</evidence>
<dbReference type="Proteomes" id="UP001521150">
    <property type="component" value="Unassembled WGS sequence"/>
</dbReference>
<accession>A0ABS8ZI14</accession>
<feature type="transmembrane region" description="Helical" evidence="1">
    <location>
        <begin position="178"/>
        <end position="196"/>
    </location>
</feature>
<keyword evidence="3" id="KW-1185">Reference proteome</keyword>
<feature type="transmembrane region" description="Helical" evidence="1">
    <location>
        <begin position="20"/>
        <end position="40"/>
    </location>
</feature>
<keyword evidence="1" id="KW-0472">Membrane</keyword>
<dbReference type="PANTHER" id="PTHR37305">
    <property type="entry name" value="INTEGRAL MEMBRANE PROTEIN-RELATED"/>
    <property type="match status" value="1"/>
</dbReference>
<feature type="transmembrane region" description="Helical" evidence="1">
    <location>
        <begin position="66"/>
        <end position="85"/>
    </location>
</feature>
<gene>
    <name evidence="2" type="ORF">LWC34_32205</name>
</gene>
<feature type="transmembrane region" description="Helical" evidence="1">
    <location>
        <begin position="106"/>
        <end position="128"/>
    </location>
</feature>
<evidence type="ECO:0000313" key="3">
    <source>
        <dbReference type="Proteomes" id="UP001521150"/>
    </source>
</evidence>
<sequence>MRDVLSAEWLKIRTSRSTRFVLLAVIAIALLGALLAYAWGQTWEAMSLESRGRLSDASIEDTTAPFLHFCLAVLGVLIVTGEYATGAIHTSLTVAPRRLSVLASKAVVVGVLALLSGLLVTFSTYLVSKDILARRGFPGYATPFAEELPSLVRASVVVMVVAIVGLGLGVVLRSTAGALSAIAALVFILPVLVGFLPAPWDDRIGQLMLPNMNHPLVVIGYVGAACGGAAVAILRRDVP</sequence>
<dbReference type="RefSeq" id="WP_233729057.1">
    <property type="nucleotide sequence ID" value="NZ_JAJVCN010000003.1"/>
</dbReference>
<name>A0ABS8ZI14_9PSEU</name>
<dbReference type="PANTHER" id="PTHR37305:SF1">
    <property type="entry name" value="MEMBRANE PROTEIN"/>
    <property type="match status" value="1"/>
</dbReference>
<proteinExistence type="predicted"/>
<organism evidence="2 3">
    <name type="scientific">Kibdelosporangium philippinense</name>
    <dbReference type="NCBI Taxonomy" id="211113"/>
    <lineage>
        <taxon>Bacteria</taxon>
        <taxon>Bacillati</taxon>
        <taxon>Actinomycetota</taxon>
        <taxon>Actinomycetes</taxon>
        <taxon>Pseudonocardiales</taxon>
        <taxon>Pseudonocardiaceae</taxon>
        <taxon>Kibdelosporangium</taxon>
    </lineage>
</organism>
<dbReference type="EMBL" id="JAJVCN010000003">
    <property type="protein sequence ID" value="MCE7007448.1"/>
    <property type="molecule type" value="Genomic_DNA"/>
</dbReference>
<evidence type="ECO:0000256" key="1">
    <source>
        <dbReference type="SAM" id="Phobius"/>
    </source>
</evidence>
<dbReference type="Pfam" id="PF12730">
    <property type="entry name" value="ABC2_membrane_4"/>
    <property type="match status" value="1"/>
</dbReference>
<protein>
    <submittedName>
        <fullName evidence="2">ABC transporter permease</fullName>
    </submittedName>
</protein>
<comment type="caution">
    <text evidence="2">The sequence shown here is derived from an EMBL/GenBank/DDBJ whole genome shotgun (WGS) entry which is preliminary data.</text>
</comment>
<feature type="transmembrane region" description="Helical" evidence="1">
    <location>
        <begin position="148"/>
        <end position="171"/>
    </location>
</feature>
<feature type="transmembrane region" description="Helical" evidence="1">
    <location>
        <begin position="216"/>
        <end position="234"/>
    </location>
</feature>
<keyword evidence="1" id="KW-1133">Transmembrane helix</keyword>
<keyword evidence="1" id="KW-0812">Transmembrane</keyword>